<comment type="caution">
    <text evidence="11">The sequence shown here is derived from an EMBL/GenBank/DDBJ whole genome shotgun (WGS) entry which is preliminary data.</text>
</comment>
<dbReference type="SUPFAM" id="SSF47113">
    <property type="entry name" value="Histone-fold"/>
    <property type="match status" value="1"/>
</dbReference>
<organism evidence="11 12">
    <name type="scientific">Colocasia esculenta</name>
    <name type="common">Wild taro</name>
    <name type="synonym">Arum esculentum</name>
    <dbReference type="NCBI Taxonomy" id="4460"/>
    <lineage>
        <taxon>Eukaryota</taxon>
        <taxon>Viridiplantae</taxon>
        <taxon>Streptophyta</taxon>
        <taxon>Embryophyta</taxon>
        <taxon>Tracheophyta</taxon>
        <taxon>Spermatophyta</taxon>
        <taxon>Magnoliopsida</taxon>
        <taxon>Liliopsida</taxon>
        <taxon>Araceae</taxon>
        <taxon>Aroideae</taxon>
        <taxon>Colocasieae</taxon>
        <taxon>Colocasia</taxon>
    </lineage>
</organism>
<dbReference type="Gene3D" id="1.10.20.10">
    <property type="entry name" value="Histone, subunit A"/>
    <property type="match status" value="1"/>
</dbReference>
<dbReference type="GO" id="GO:0000978">
    <property type="term" value="F:RNA polymerase II cis-regulatory region sequence-specific DNA binding"/>
    <property type="evidence" value="ECO:0007669"/>
    <property type="project" value="TreeGrafter"/>
</dbReference>
<evidence type="ECO:0000256" key="5">
    <source>
        <dbReference type="ARBA" id="ARBA00023163"/>
    </source>
</evidence>
<evidence type="ECO:0000256" key="9">
    <source>
        <dbReference type="SAM" id="MobiDB-lite"/>
    </source>
</evidence>
<evidence type="ECO:0000256" key="4">
    <source>
        <dbReference type="ARBA" id="ARBA00023159"/>
    </source>
</evidence>
<comment type="subcellular location">
    <subcellularLocation>
        <location evidence="1">Nucleus</location>
    </subcellularLocation>
</comment>
<protein>
    <recommendedName>
        <fullName evidence="10">Core Histone H2A/H2B/H3 domain-containing protein</fullName>
    </recommendedName>
</protein>
<keyword evidence="4" id="KW-0010">Activator</keyword>
<keyword evidence="5" id="KW-0804">Transcription</keyword>
<evidence type="ECO:0000256" key="7">
    <source>
        <dbReference type="ARBA" id="ARBA00038129"/>
    </source>
</evidence>
<keyword evidence="2" id="KW-0805">Transcription regulation</keyword>
<dbReference type="EMBL" id="NMUH01007596">
    <property type="protein sequence ID" value="MQM17515.1"/>
    <property type="molecule type" value="Genomic_DNA"/>
</dbReference>
<reference evidence="11" key="1">
    <citation type="submission" date="2017-07" db="EMBL/GenBank/DDBJ databases">
        <title>Taro Niue Genome Assembly and Annotation.</title>
        <authorList>
            <person name="Atibalentja N."/>
            <person name="Keating K."/>
            <person name="Fields C.J."/>
        </authorList>
    </citation>
    <scope>NUCLEOTIDE SEQUENCE</scope>
    <source>
        <strain evidence="11">Niue_2</strain>
        <tissue evidence="11">Leaf</tissue>
    </source>
</reference>
<feature type="region of interest" description="Disordered" evidence="9">
    <location>
        <begin position="696"/>
        <end position="717"/>
    </location>
</feature>
<accession>A0A843XE33</accession>
<dbReference type="InterPro" id="IPR009072">
    <property type="entry name" value="Histone-fold"/>
</dbReference>
<comment type="similarity">
    <text evidence="7">Belongs to the NFYC/HAP5 subunit family.</text>
</comment>
<dbReference type="Proteomes" id="UP000652761">
    <property type="component" value="Unassembled WGS sequence"/>
</dbReference>
<keyword evidence="8" id="KW-0175">Coiled coil</keyword>
<dbReference type="GO" id="GO:0005634">
    <property type="term" value="C:nucleus"/>
    <property type="evidence" value="ECO:0007669"/>
    <property type="project" value="UniProtKB-SubCell"/>
</dbReference>
<feature type="region of interest" description="Disordered" evidence="9">
    <location>
        <begin position="544"/>
        <end position="630"/>
    </location>
</feature>
<dbReference type="PANTHER" id="PTHR10252">
    <property type="entry name" value="HISTONE-LIKE TRANSCRIPTION FACTOR CCAAT-RELATED"/>
    <property type="match status" value="1"/>
</dbReference>
<dbReference type="Pfam" id="PF00125">
    <property type="entry name" value="Histone"/>
    <property type="match status" value="1"/>
</dbReference>
<keyword evidence="3" id="KW-0238">DNA-binding</keyword>
<dbReference type="PANTHER" id="PTHR10252:SF8">
    <property type="entry name" value="NUCLEAR TRANSCRIPTION FACTOR Y SUBUNIT GAMMA"/>
    <property type="match status" value="1"/>
</dbReference>
<evidence type="ECO:0000256" key="6">
    <source>
        <dbReference type="ARBA" id="ARBA00023242"/>
    </source>
</evidence>
<feature type="compositionally biased region" description="Low complexity" evidence="9">
    <location>
        <begin position="261"/>
        <end position="278"/>
    </location>
</feature>
<feature type="compositionally biased region" description="Low complexity" evidence="9">
    <location>
        <begin position="547"/>
        <end position="561"/>
    </location>
</feature>
<keyword evidence="12" id="KW-1185">Reference proteome</keyword>
<keyword evidence="6" id="KW-0539">Nucleus</keyword>
<evidence type="ECO:0000256" key="8">
    <source>
        <dbReference type="SAM" id="Coils"/>
    </source>
</evidence>
<evidence type="ECO:0000256" key="2">
    <source>
        <dbReference type="ARBA" id="ARBA00023015"/>
    </source>
</evidence>
<feature type="coiled-coil region" evidence="8">
    <location>
        <begin position="766"/>
        <end position="800"/>
    </location>
</feature>
<feature type="region of interest" description="Disordered" evidence="9">
    <location>
        <begin position="254"/>
        <end position="290"/>
    </location>
</feature>
<evidence type="ECO:0000313" key="11">
    <source>
        <dbReference type="EMBL" id="MQM17515.1"/>
    </source>
</evidence>
<dbReference type="AlphaFoldDB" id="A0A843XE33"/>
<dbReference type="GO" id="GO:0000981">
    <property type="term" value="F:DNA-binding transcription factor activity, RNA polymerase II-specific"/>
    <property type="evidence" value="ECO:0007669"/>
    <property type="project" value="TreeGrafter"/>
</dbReference>
<dbReference type="InterPro" id="IPR050568">
    <property type="entry name" value="Transcr_DNA_Rep_Reg"/>
</dbReference>
<evidence type="ECO:0000256" key="1">
    <source>
        <dbReference type="ARBA" id="ARBA00004123"/>
    </source>
</evidence>
<gene>
    <name evidence="11" type="ORF">Taro_050486</name>
</gene>
<feature type="domain" description="Core Histone H2A/H2B/H3" evidence="10">
    <location>
        <begin position="99"/>
        <end position="172"/>
    </location>
</feature>
<dbReference type="FunFam" id="1.10.20.10:FF:000006">
    <property type="entry name" value="Nuclear transcription factor Y subunit gamma"/>
    <property type="match status" value="1"/>
</dbReference>
<sequence length="876" mass="95153">MDQSVPQSQPVMGIVTGAAQIAYAAPPYQPAAVVATGAPAVIGAVAAPNQPASSYPTSPGQIPSQHQLAYQQVQQFHHQQLQQQQQQLQEFWANQIVEIENTTDFKNHSLPLARIKKIMKADEDVRMISAEAPVIFAKACEMFILELTLRSWIHTEENKRRTLQKNDIAAAITRTDIFDFLVDIVPRDELKEEGLGIPRAALPAVGAPPDAIPYYYVQAQHQVAPPGMIMGKPVDQSAASAAAIYASQQPHTVAYMPWPQPQGQPSSQQQQPQEMPESSEGDERFGRLSSPMMTGGAHRFRFPGSGGEKAGLTPPAFEKAFFFFTLRFRLRPRDFSTFAIFCPCFFFCNQACRRRGRRSLLSERVGRHRRLPGGRSNVSLRASASVTGSARGVEELAAGRDQEDMAAYAEQIAVTSYVTYTGEGAPPAELKGRPAGARATEKRPLKINLRKEFASLKRAARQDEESEEEDAAPQLQKKKRKLVKAAEQARPRVVPELRSAATERMILEMGLGGEDLVVVSDHSEGGSNEEQMRVQLPQDLAADRAGEAGAAETPSAAADGEGVAEQRSAPEEVVEAATAAVAPGRATEPVPSPEVAMEGQLQRPAASMPLAGQTTGSEEAGLRKAPVAGESQEVEADAGATGAVGGVVTPAEQTAVAAEGRAGSEEDRALSQLLKTKSLVRPSETVLEAALERLQGSASRSLPPAPGLSPEDASERTKVQLEECRSDKDGEVDVEALVDGVTRSLGVLKKFALRAQYHQQMWDAEFAFYEEREEQHQRQEAELRREVKNLRIALRASELDLTVARAEKAALARVLSEAETRGVAEYKAGPEFQEDLEQYGTSCYKVGLQVGEDRGRCLATDDYAREAFEAALQECQ</sequence>
<feature type="region of interest" description="Disordered" evidence="9">
    <location>
        <begin position="458"/>
        <end position="490"/>
    </location>
</feature>
<dbReference type="InterPro" id="IPR007125">
    <property type="entry name" value="H2A/H2B/H3"/>
</dbReference>
<evidence type="ECO:0000256" key="3">
    <source>
        <dbReference type="ARBA" id="ARBA00023125"/>
    </source>
</evidence>
<dbReference type="CDD" id="cd22908">
    <property type="entry name" value="HFD_NFYC-like"/>
    <property type="match status" value="1"/>
</dbReference>
<dbReference type="GO" id="GO:0046982">
    <property type="term" value="F:protein heterodimerization activity"/>
    <property type="evidence" value="ECO:0007669"/>
    <property type="project" value="InterPro"/>
</dbReference>
<name>A0A843XE33_COLES</name>
<evidence type="ECO:0000313" key="12">
    <source>
        <dbReference type="Proteomes" id="UP000652761"/>
    </source>
</evidence>
<evidence type="ECO:0000259" key="10">
    <source>
        <dbReference type="Pfam" id="PF00125"/>
    </source>
</evidence>
<proteinExistence type="inferred from homology"/>
<dbReference type="OrthoDB" id="1291358at2759"/>